<evidence type="ECO:0000313" key="2">
    <source>
        <dbReference type="Proteomes" id="UP000653056"/>
    </source>
</evidence>
<sequence length="90" mass="10005">MTKQKNLPTSYTLEVYEPNDDSCVAAAYDSDTPFVAIAVGDYINPKSLNLANKVDMLKVTSVEHMLWQINGSHQVHKVCVRTQVVDTPLP</sequence>
<dbReference type="RefSeq" id="WP_189472963.1">
    <property type="nucleotide sequence ID" value="NZ_BMXS01000043.1"/>
</dbReference>
<reference evidence="2" key="1">
    <citation type="journal article" date="2019" name="Int. J. Syst. Evol. Microbiol.">
        <title>The Global Catalogue of Microorganisms (GCM) 10K type strain sequencing project: providing services to taxonomists for standard genome sequencing and annotation.</title>
        <authorList>
            <consortium name="The Broad Institute Genomics Platform"/>
            <consortium name="The Broad Institute Genome Sequencing Center for Infectious Disease"/>
            <person name="Wu L."/>
            <person name="Ma J."/>
        </authorList>
    </citation>
    <scope>NUCLEOTIDE SEQUENCE [LARGE SCALE GENOMIC DNA]</scope>
    <source>
        <strain evidence="2">KCTC 22228</strain>
    </source>
</reference>
<name>A0ABQ2ZBJ3_9GAMM</name>
<gene>
    <name evidence="1" type="ORF">GCM10007160_42890</name>
</gene>
<keyword evidence="2" id="KW-1185">Reference proteome</keyword>
<accession>A0ABQ2ZBJ3</accession>
<organism evidence="1 2">
    <name type="scientific">Litchfieldella qijiaojingensis</name>
    <dbReference type="NCBI Taxonomy" id="980347"/>
    <lineage>
        <taxon>Bacteria</taxon>
        <taxon>Pseudomonadati</taxon>
        <taxon>Pseudomonadota</taxon>
        <taxon>Gammaproteobacteria</taxon>
        <taxon>Oceanospirillales</taxon>
        <taxon>Halomonadaceae</taxon>
        <taxon>Litchfieldella</taxon>
    </lineage>
</organism>
<evidence type="ECO:0000313" key="1">
    <source>
        <dbReference type="EMBL" id="GGY11292.1"/>
    </source>
</evidence>
<dbReference type="EMBL" id="BMXS01000043">
    <property type="protein sequence ID" value="GGY11292.1"/>
    <property type="molecule type" value="Genomic_DNA"/>
</dbReference>
<comment type="caution">
    <text evidence="1">The sequence shown here is derived from an EMBL/GenBank/DDBJ whole genome shotgun (WGS) entry which is preliminary data.</text>
</comment>
<proteinExistence type="predicted"/>
<protein>
    <submittedName>
        <fullName evidence="1">Uncharacterized protein</fullName>
    </submittedName>
</protein>
<dbReference type="Proteomes" id="UP000653056">
    <property type="component" value="Unassembled WGS sequence"/>
</dbReference>